<dbReference type="KEGG" id="ksn:43586524"/>
<reference evidence="1" key="2">
    <citation type="submission" date="2024-01" db="EMBL/GenBank/DDBJ databases">
        <title>Comparative genomics of Cryptococcus and Kwoniella reveals pathogenesis evolution and contrasting modes of karyotype evolution via chromosome fusion or intercentromeric recombination.</title>
        <authorList>
            <person name="Coelho M.A."/>
            <person name="David-Palma M."/>
            <person name="Shea T."/>
            <person name="Bowers K."/>
            <person name="McGinley-Smith S."/>
            <person name="Mohammad A.W."/>
            <person name="Gnirke A."/>
            <person name="Yurkov A.M."/>
            <person name="Nowrousian M."/>
            <person name="Sun S."/>
            <person name="Cuomo C.A."/>
            <person name="Heitman J."/>
        </authorList>
    </citation>
    <scope>NUCLEOTIDE SEQUENCE</scope>
    <source>
        <strain evidence="1">CBS 12478</strain>
    </source>
</reference>
<proteinExistence type="predicted"/>
<evidence type="ECO:0000313" key="1">
    <source>
        <dbReference type="EMBL" id="WWD17214.1"/>
    </source>
</evidence>
<gene>
    <name evidence="1" type="ORF">CI109_101652</name>
</gene>
<dbReference type="Proteomes" id="UP000322225">
    <property type="component" value="Chromosome 3"/>
</dbReference>
<accession>A0AAJ8LI63</accession>
<sequence>MHSVGGRPRPSYLVVVSSCSREGEKVSELTHVVEYQHDIGAPLDAVWASSKDLYEIFAAGNGWWTYERDGGVHMRSDRLENVTVPGAGTGELDQVEGFFRREILEGLAGDAVEVRRLEIILNLAARDDLKATLKQPSFNIFTLPYTMTPMYTMFNGFLYLLGQYPPEDVERFALNQLRNMEEDARPNDESNERTAPEVTIIGTVNDGEKLNLAHAWLVRIFRHAVAHGRLDLYTRIPPTIAAAQTLVRAIATDRMQLHPLTQKEKDEMRRSIERAINALTDILDRL</sequence>
<dbReference type="GeneID" id="43586524"/>
<dbReference type="RefSeq" id="XP_031863348.2">
    <property type="nucleotide sequence ID" value="XM_032002411.2"/>
</dbReference>
<protein>
    <submittedName>
        <fullName evidence="1">Uncharacterized protein</fullName>
    </submittedName>
</protein>
<name>A0AAJ8LI63_9TREE</name>
<reference evidence="1" key="1">
    <citation type="submission" date="2017-08" db="EMBL/GenBank/DDBJ databases">
        <authorList>
            <person name="Cuomo C."/>
            <person name="Billmyre B."/>
            <person name="Heitman J."/>
        </authorList>
    </citation>
    <scope>NUCLEOTIDE SEQUENCE</scope>
    <source>
        <strain evidence="1">CBS 12478</strain>
    </source>
</reference>
<dbReference type="EMBL" id="CP144053">
    <property type="protein sequence ID" value="WWD17214.1"/>
    <property type="molecule type" value="Genomic_DNA"/>
</dbReference>
<evidence type="ECO:0000313" key="2">
    <source>
        <dbReference type="Proteomes" id="UP000322225"/>
    </source>
</evidence>
<keyword evidence="2" id="KW-1185">Reference proteome</keyword>
<organism evidence="1 2">
    <name type="scientific">Kwoniella shandongensis</name>
    <dbReference type="NCBI Taxonomy" id="1734106"/>
    <lineage>
        <taxon>Eukaryota</taxon>
        <taxon>Fungi</taxon>
        <taxon>Dikarya</taxon>
        <taxon>Basidiomycota</taxon>
        <taxon>Agaricomycotina</taxon>
        <taxon>Tremellomycetes</taxon>
        <taxon>Tremellales</taxon>
        <taxon>Cryptococcaceae</taxon>
        <taxon>Kwoniella</taxon>
    </lineage>
</organism>
<dbReference type="AlphaFoldDB" id="A0AAJ8LI63"/>